<keyword evidence="3 6" id="KW-0317">Glutathione biosynthesis</keyword>
<dbReference type="PANTHER" id="PTHR11164">
    <property type="entry name" value="GLUTAMATE CYSTEINE LIGASE"/>
    <property type="match status" value="1"/>
</dbReference>
<dbReference type="GO" id="GO:0006750">
    <property type="term" value="P:glutathione biosynthetic process"/>
    <property type="evidence" value="ECO:0007669"/>
    <property type="project" value="UniProtKB-UniRule"/>
</dbReference>
<organism evidence="7 8">
    <name type="scientific">Neotoma lepida</name>
    <name type="common">Desert woodrat</name>
    <dbReference type="NCBI Taxonomy" id="56216"/>
    <lineage>
        <taxon>Eukaryota</taxon>
        <taxon>Metazoa</taxon>
        <taxon>Chordata</taxon>
        <taxon>Craniata</taxon>
        <taxon>Vertebrata</taxon>
        <taxon>Euteleostomi</taxon>
        <taxon>Mammalia</taxon>
        <taxon>Eutheria</taxon>
        <taxon>Euarchontoglires</taxon>
        <taxon>Glires</taxon>
        <taxon>Rodentia</taxon>
        <taxon>Myomorpha</taxon>
        <taxon>Muroidea</taxon>
        <taxon>Cricetidae</taxon>
        <taxon>Neotominae</taxon>
        <taxon>Neotoma</taxon>
    </lineage>
</organism>
<evidence type="ECO:0000256" key="1">
    <source>
        <dbReference type="ARBA" id="ARBA00012220"/>
    </source>
</evidence>
<dbReference type="Pfam" id="PF03074">
    <property type="entry name" value="GCS"/>
    <property type="match status" value="1"/>
</dbReference>
<keyword evidence="5 6" id="KW-0067">ATP-binding</keyword>
<evidence type="ECO:0000256" key="5">
    <source>
        <dbReference type="ARBA" id="ARBA00022840"/>
    </source>
</evidence>
<comment type="catalytic activity">
    <reaction evidence="6">
        <text>L-cysteine + L-glutamate + ATP = gamma-L-glutamyl-L-cysteine + ADP + phosphate + H(+)</text>
        <dbReference type="Rhea" id="RHEA:13285"/>
        <dbReference type="ChEBI" id="CHEBI:15378"/>
        <dbReference type="ChEBI" id="CHEBI:29985"/>
        <dbReference type="ChEBI" id="CHEBI:30616"/>
        <dbReference type="ChEBI" id="CHEBI:35235"/>
        <dbReference type="ChEBI" id="CHEBI:43474"/>
        <dbReference type="ChEBI" id="CHEBI:58173"/>
        <dbReference type="ChEBI" id="CHEBI:456216"/>
        <dbReference type="EC" id="6.3.2.2"/>
    </reaction>
</comment>
<evidence type="ECO:0000313" key="8">
    <source>
        <dbReference type="Proteomes" id="UP000092124"/>
    </source>
</evidence>
<feature type="non-terminal residue" evidence="7">
    <location>
        <position position="258"/>
    </location>
</feature>
<comment type="pathway">
    <text evidence="6">Sulfur metabolism; glutathione biosynthesis; glutathione from L-cysteine and L-glutamate: step 1/2.</text>
</comment>
<gene>
    <name evidence="7" type="ORF">A6R68_17685</name>
</gene>
<evidence type="ECO:0000313" key="7">
    <source>
        <dbReference type="EMBL" id="OBS75863.1"/>
    </source>
</evidence>
<keyword evidence="4 6" id="KW-0547">Nucleotide-binding</keyword>
<comment type="caution">
    <text evidence="7">The sequence shown here is derived from an EMBL/GenBank/DDBJ whole genome shotgun (WGS) entry which is preliminary data.</text>
</comment>
<dbReference type="EMBL" id="LZPO01035235">
    <property type="protein sequence ID" value="OBS75863.1"/>
    <property type="molecule type" value="Genomic_DNA"/>
</dbReference>
<name>A0A1A6HBC8_NEOLE</name>
<keyword evidence="8" id="KW-1185">Reference proteome</keyword>
<dbReference type="PANTHER" id="PTHR11164:SF0">
    <property type="entry name" value="GLUTAMATE--CYSTEINE LIGASE CATALYTIC SUBUNIT"/>
    <property type="match status" value="1"/>
</dbReference>
<dbReference type="GO" id="GO:0005524">
    <property type="term" value="F:ATP binding"/>
    <property type="evidence" value="ECO:0007669"/>
    <property type="project" value="UniProtKB-UniRule"/>
</dbReference>
<dbReference type="GO" id="GO:0004357">
    <property type="term" value="F:glutamate-cysteine ligase activity"/>
    <property type="evidence" value="ECO:0007669"/>
    <property type="project" value="UniProtKB-UniRule"/>
</dbReference>
<dbReference type="STRING" id="56216.A0A1A6HBC8"/>
<dbReference type="OrthoDB" id="7939818at2759"/>
<dbReference type="AlphaFoldDB" id="A0A1A6HBC8"/>
<evidence type="ECO:0000256" key="4">
    <source>
        <dbReference type="ARBA" id="ARBA00022741"/>
    </source>
</evidence>
<proteinExistence type="inferred from homology"/>
<sequence>IDHLLAQHVAHLFIRDPLTLFEEKIHLDDANESDHFEVQLTDFENSAYVVFVVLLTRVILSYKLDFLIPLSKVDENMKMAQKRDAVLQGMFYFRKDICKGGNAVVDGCSKAQSSSEPTAEEYTLMSIDTIINGKNLLSHWEGEVELMQSEDISGHAPPPPPPRKALQTIFIMLDLLNAKDNTKKIPFILHAFTQPSLLRTGVKILDNFLDNFLDDFLDDFLLVFNGASITRSRSGFCRQIAPPEEVTVPMTVTSQDTP</sequence>
<accession>A0A1A6HBC8</accession>
<dbReference type="Proteomes" id="UP000092124">
    <property type="component" value="Unassembled WGS sequence"/>
</dbReference>
<dbReference type="UniPathway" id="UPA00142">
    <property type="reaction ID" value="UER00209"/>
</dbReference>
<dbReference type="Gene3D" id="3.30.590.50">
    <property type="match status" value="1"/>
</dbReference>
<dbReference type="GO" id="GO:0017109">
    <property type="term" value="C:glutamate-cysteine ligase complex"/>
    <property type="evidence" value="ECO:0007669"/>
    <property type="project" value="TreeGrafter"/>
</dbReference>
<reference evidence="7 8" key="1">
    <citation type="submission" date="2016-06" db="EMBL/GenBank/DDBJ databases">
        <title>The Draft Genome Sequence and Annotation of the Desert Woodrat Neotoma lepida.</title>
        <authorList>
            <person name="Campbell M."/>
            <person name="Oakeson K.F."/>
            <person name="Yandell M."/>
            <person name="Halpert J.R."/>
            <person name="Dearing D."/>
        </authorList>
    </citation>
    <scope>NUCLEOTIDE SEQUENCE [LARGE SCALE GENOMIC DNA]</scope>
    <source>
        <strain evidence="7">417</strain>
        <tissue evidence="7">Liver</tissue>
    </source>
</reference>
<evidence type="ECO:0000256" key="2">
    <source>
        <dbReference type="ARBA" id="ARBA00022598"/>
    </source>
</evidence>
<comment type="similarity">
    <text evidence="6">Belongs to the glutamate--cysteine ligase type 3 family.</text>
</comment>
<dbReference type="InterPro" id="IPR004308">
    <property type="entry name" value="GCS"/>
</dbReference>
<protein>
    <recommendedName>
        <fullName evidence="1 6">Glutamate--cysteine ligase</fullName>
        <ecNumber evidence="1 6">6.3.2.2</ecNumber>
    </recommendedName>
    <alternativeName>
        <fullName evidence="6">Gamma-ECS</fullName>
    </alternativeName>
    <alternativeName>
        <fullName evidence="6">Gamma-glutamylcysteine synthetase</fullName>
    </alternativeName>
</protein>
<evidence type="ECO:0000256" key="3">
    <source>
        <dbReference type="ARBA" id="ARBA00022684"/>
    </source>
</evidence>
<feature type="non-terminal residue" evidence="7">
    <location>
        <position position="1"/>
    </location>
</feature>
<evidence type="ECO:0000256" key="6">
    <source>
        <dbReference type="RuleBase" id="RU367135"/>
    </source>
</evidence>
<dbReference type="EC" id="6.3.2.2" evidence="1 6"/>
<keyword evidence="2 6" id="KW-0436">Ligase</keyword>